<evidence type="ECO:0000313" key="3">
    <source>
        <dbReference type="Proteomes" id="UP000681720"/>
    </source>
</evidence>
<dbReference type="AlphaFoldDB" id="A0A8S3D1C2"/>
<feature type="region of interest" description="Disordered" evidence="1">
    <location>
        <begin position="15"/>
        <end position="49"/>
    </location>
</feature>
<name>A0A8S3D1C2_9BILA</name>
<evidence type="ECO:0000313" key="2">
    <source>
        <dbReference type="EMBL" id="CAF4925159.1"/>
    </source>
</evidence>
<organism evidence="2 3">
    <name type="scientific">Rotaria magnacalcarata</name>
    <dbReference type="NCBI Taxonomy" id="392030"/>
    <lineage>
        <taxon>Eukaryota</taxon>
        <taxon>Metazoa</taxon>
        <taxon>Spiralia</taxon>
        <taxon>Gnathifera</taxon>
        <taxon>Rotifera</taxon>
        <taxon>Eurotatoria</taxon>
        <taxon>Bdelloidea</taxon>
        <taxon>Philodinida</taxon>
        <taxon>Philodinidae</taxon>
        <taxon>Rotaria</taxon>
    </lineage>
</organism>
<feature type="non-terminal residue" evidence="2">
    <location>
        <position position="1"/>
    </location>
</feature>
<dbReference type="Proteomes" id="UP000681720">
    <property type="component" value="Unassembled WGS sequence"/>
</dbReference>
<proteinExistence type="predicted"/>
<feature type="compositionally biased region" description="Low complexity" evidence="1">
    <location>
        <begin position="17"/>
        <end position="36"/>
    </location>
</feature>
<reference evidence="2" key="1">
    <citation type="submission" date="2021-02" db="EMBL/GenBank/DDBJ databases">
        <authorList>
            <person name="Nowell W R."/>
        </authorList>
    </citation>
    <scope>NUCLEOTIDE SEQUENCE</scope>
</reference>
<protein>
    <submittedName>
        <fullName evidence="2">Uncharacterized protein</fullName>
    </submittedName>
</protein>
<sequence length="56" mass="6864">MKLYLNQIFNLFKQQHRQAQVRPPQQPQAQAPQQAQRRLHRRQQAQRLQPYIFAIQ</sequence>
<accession>A0A8S3D1C2</accession>
<gene>
    <name evidence="2" type="ORF">GIL414_LOCUS53017</name>
</gene>
<evidence type="ECO:0000256" key="1">
    <source>
        <dbReference type="SAM" id="MobiDB-lite"/>
    </source>
</evidence>
<comment type="caution">
    <text evidence="2">The sequence shown here is derived from an EMBL/GenBank/DDBJ whole genome shotgun (WGS) entry which is preliminary data.</text>
</comment>
<dbReference type="EMBL" id="CAJOBJ010182953">
    <property type="protein sequence ID" value="CAF4925159.1"/>
    <property type="molecule type" value="Genomic_DNA"/>
</dbReference>